<keyword evidence="1" id="KW-1133">Transmembrane helix</keyword>
<feature type="transmembrane region" description="Helical" evidence="1">
    <location>
        <begin position="116"/>
        <end position="132"/>
    </location>
</feature>
<keyword evidence="4" id="KW-1185">Reference proteome</keyword>
<dbReference type="EMBL" id="JAMXIB010000006">
    <property type="protein sequence ID" value="MCO5725017.1"/>
    <property type="molecule type" value="Genomic_DNA"/>
</dbReference>
<reference evidence="3 4" key="1">
    <citation type="submission" date="2022-06" db="EMBL/GenBank/DDBJ databases">
        <authorList>
            <person name="Xuan X."/>
        </authorList>
    </citation>
    <scope>NUCLEOTIDE SEQUENCE [LARGE SCALE GENOMIC DNA]</scope>
    <source>
        <strain evidence="3 4">2V75</strain>
    </source>
</reference>
<organism evidence="3 4">
    <name type="scientific">Robiginitalea marina</name>
    <dbReference type="NCBI Taxonomy" id="2954105"/>
    <lineage>
        <taxon>Bacteria</taxon>
        <taxon>Pseudomonadati</taxon>
        <taxon>Bacteroidota</taxon>
        <taxon>Flavobacteriia</taxon>
        <taxon>Flavobacteriales</taxon>
        <taxon>Flavobacteriaceae</taxon>
        <taxon>Robiginitalea</taxon>
    </lineage>
</organism>
<name>A0ABT1AZE0_9FLAO</name>
<accession>A0ABT1AZE0</accession>
<evidence type="ECO:0000256" key="2">
    <source>
        <dbReference type="SAM" id="SignalP"/>
    </source>
</evidence>
<evidence type="ECO:0000313" key="4">
    <source>
        <dbReference type="Proteomes" id="UP001206312"/>
    </source>
</evidence>
<feature type="transmembrane region" description="Helical" evidence="1">
    <location>
        <begin position="85"/>
        <end position="109"/>
    </location>
</feature>
<comment type="caution">
    <text evidence="3">The sequence shown here is derived from an EMBL/GenBank/DDBJ whole genome shotgun (WGS) entry which is preliminary data.</text>
</comment>
<sequence length="156" mass="16960">MKTMPLLILSVFFVNLICAQEQALKITNRTSGKEILLKEHKRIKIKTVDGQKISGRFSVENNQVITINDAQVALTDIAEIKRNPLLISVFTSSFLIYAGAITAGMAAIIAATIDTTAIWFVIPAAGLVYAGIKSPNFFRKFTPGGGWTFAIITTSP</sequence>
<feature type="chain" id="PRO_5046074072" evidence="2">
    <location>
        <begin position="20"/>
        <end position="156"/>
    </location>
</feature>
<gene>
    <name evidence="3" type="ORF">NG653_09140</name>
</gene>
<keyword evidence="2" id="KW-0732">Signal</keyword>
<feature type="signal peptide" evidence="2">
    <location>
        <begin position="1"/>
        <end position="19"/>
    </location>
</feature>
<dbReference type="RefSeq" id="WP_252741393.1">
    <property type="nucleotide sequence ID" value="NZ_JAMXIB010000006.1"/>
</dbReference>
<proteinExistence type="predicted"/>
<protein>
    <submittedName>
        <fullName evidence="3">Uncharacterized protein</fullName>
    </submittedName>
</protein>
<keyword evidence="1" id="KW-0812">Transmembrane</keyword>
<evidence type="ECO:0000256" key="1">
    <source>
        <dbReference type="SAM" id="Phobius"/>
    </source>
</evidence>
<keyword evidence="1" id="KW-0472">Membrane</keyword>
<dbReference type="Proteomes" id="UP001206312">
    <property type="component" value="Unassembled WGS sequence"/>
</dbReference>
<evidence type="ECO:0000313" key="3">
    <source>
        <dbReference type="EMBL" id="MCO5725017.1"/>
    </source>
</evidence>